<feature type="transmembrane region" description="Helical" evidence="1">
    <location>
        <begin position="7"/>
        <end position="31"/>
    </location>
</feature>
<keyword evidence="1" id="KW-1133">Transmembrane helix</keyword>
<evidence type="ECO:0000313" key="2">
    <source>
        <dbReference type="EMBL" id="ETD68424.1"/>
    </source>
</evidence>
<gene>
    <name evidence="2" type="ORF">V757_10240</name>
</gene>
<keyword evidence="1" id="KW-0812">Transmembrane</keyword>
<organism evidence="2 3">
    <name type="scientific">Pelistega indica</name>
    <dbReference type="NCBI Taxonomy" id="1414851"/>
    <lineage>
        <taxon>Bacteria</taxon>
        <taxon>Pseudomonadati</taxon>
        <taxon>Pseudomonadota</taxon>
        <taxon>Betaproteobacteria</taxon>
        <taxon>Burkholderiales</taxon>
        <taxon>Alcaligenaceae</taxon>
        <taxon>Pelistega</taxon>
    </lineage>
</organism>
<keyword evidence="1" id="KW-0472">Membrane</keyword>
<reference evidence="2 3" key="1">
    <citation type="submission" date="2013-11" db="EMBL/GenBank/DDBJ databases">
        <title>Genomic analysis of Pelistega sp. HM-7.</title>
        <authorList>
            <person name="Kumbhare S.V."/>
            <person name="Shetty S.A."/>
            <person name="Sharma O."/>
            <person name="Dhotre D.P."/>
        </authorList>
    </citation>
    <scope>NUCLEOTIDE SEQUENCE [LARGE SCALE GENOMIC DNA]</scope>
    <source>
        <strain evidence="2 3">HM-7</strain>
    </source>
</reference>
<keyword evidence="3" id="KW-1185">Reference proteome</keyword>
<dbReference type="RefSeq" id="WP_023952341.1">
    <property type="nucleotide sequence ID" value="NZ_AYSV01000106.1"/>
</dbReference>
<sequence>MEEVISILIFILNRWWLALPLALLLGGLITFLPSFSFFRLLLGIIVFFSLLLSSVFSSFFLTPLISHYGKLAIAEVVKSETTMMIQEEYGNISAMTAQYVDEQGIMQTITYRDNSRPVYPLFSRYYIPTQKGDIFVIKYLPKKQKEFIFLEELTEDERQVVCPVLKGKLSDYQAQKLSLGSERDVLKSKVYQGLTVEESDKLTRKIRRGEGLTADEQRLMVLNEKLLVLDRNMDSIQNDLIQGDRFCRE</sequence>
<dbReference type="AlphaFoldDB" id="V8FVX2"/>
<evidence type="ECO:0000256" key="1">
    <source>
        <dbReference type="SAM" id="Phobius"/>
    </source>
</evidence>
<feature type="transmembrane region" description="Helical" evidence="1">
    <location>
        <begin position="37"/>
        <end position="61"/>
    </location>
</feature>
<dbReference type="Proteomes" id="UP000018766">
    <property type="component" value="Unassembled WGS sequence"/>
</dbReference>
<protein>
    <submittedName>
        <fullName evidence="2">Uncharacterized protein</fullName>
    </submittedName>
</protein>
<dbReference type="OrthoDB" id="10005561at2"/>
<accession>V8FVX2</accession>
<dbReference type="EMBL" id="AYSV01000106">
    <property type="protein sequence ID" value="ETD68424.1"/>
    <property type="molecule type" value="Genomic_DNA"/>
</dbReference>
<name>V8FVX2_9BURK</name>
<evidence type="ECO:0000313" key="3">
    <source>
        <dbReference type="Proteomes" id="UP000018766"/>
    </source>
</evidence>
<proteinExistence type="predicted"/>
<comment type="caution">
    <text evidence="2">The sequence shown here is derived from an EMBL/GenBank/DDBJ whole genome shotgun (WGS) entry which is preliminary data.</text>
</comment>